<proteinExistence type="inferred from homology"/>
<dbReference type="GO" id="GO:0046872">
    <property type="term" value="F:metal ion binding"/>
    <property type="evidence" value="ECO:0007669"/>
    <property type="project" value="UniProtKB-KW"/>
</dbReference>
<evidence type="ECO:0000256" key="1">
    <source>
        <dbReference type="ARBA" id="ARBA00001954"/>
    </source>
</evidence>
<sequence length="279" mass="30718">MSSSLHLACILPTPSPQTKSLLSTSTPTLATKISFSPLPCKLQTSHFASNKSFHLNAAISASTTDVVTSSDAKTTLTDEQWAAERETLLQQIEDLVVRIKQLSSEEGNNDTKRPLLQSILNEFYTLGSKIFELEPKNSIPNIFVRNSLMGRLEGKGEVPATLIDDGVVPINPNPQPGLASNIVDQLVQTVAKTYWGDALDGIPYYLTGNFAPIRQETSPNSKLEIIGEIPKSINGMMLRNGPDPKFDPEALYSWMDGDRYNINFPFGLYPNMVYDVVLL</sequence>
<evidence type="ECO:0000256" key="3">
    <source>
        <dbReference type="ARBA" id="ARBA00022723"/>
    </source>
</evidence>
<gene>
    <name evidence="6" type="ORF">LIER_26421</name>
</gene>
<dbReference type="Proteomes" id="UP001454036">
    <property type="component" value="Unassembled WGS sequence"/>
</dbReference>
<dbReference type="EMBL" id="BAABME010008219">
    <property type="protein sequence ID" value="GAA0172632.1"/>
    <property type="molecule type" value="Genomic_DNA"/>
</dbReference>
<keyword evidence="4" id="KW-0223">Dioxygenase</keyword>
<keyword evidence="4" id="KW-0560">Oxidoreductase</keyword>
<dbReference type="GO" id="GO:0016702">
    <property type="term" value="F:oxidoreductase activity, acting on single donors with incorporation of molecular oxygen, incorporation of two atoms of oxygen"/>
    <property type="evidence" value="ECO:0007669"/>
    <property type="project" value="InterPro"/>
</dbReference>
<dbReference type="InterPro" id="IPR004294">
    <property type="entry name" value="Carotenoid_Oase"/>
</dbReference>
<name>A0AAV3RE49_LITER</name>
<evidence type="ECO:0000256" key="5">
    <source>
        <dbReference type="ARBA" id="ARBA00023004"/>
    </source>
</evidence>
<comment type="similarity">
    <text evidence="2">Belongs to the carotenoid oxygenase family.</text>
</comment>
<dbReference type="Pfam" id="PF03055">
    <property type="entry name" value="RPE65"/>
    <property type="match status" value="1"/>
</dbReference>
<reference evidence="6 7" key="1">
    <citation type="submission" date="2024-01" db="EMBL/GenBank/DDBJ databases">
        <title>The complete chloroplast genome sequence of Lithospermum erythrorhizon: insights into the phylogenetic relationship among Boraginaceae species and the maternal lineages of purple gromwells.</title>
        <authorList>
            <person name="Okada T."/>
            <person name="Watanabe K."/>
        </authorList>
    </citation>
    <scope>NUCLEOTIDE SEQUENCE [LARGE SCALE GENOMIC DNA]</scope>
</reference>
<keyword evidence="5" id="KW-0408">Iron</keyword>
<comment type="caution">
    <text evidence="6">The sequence shown here is derived from an EMBL/GenBank/DDBJ whole genome shotgun (WGS) entry which is preliminary data.</text>
</comment>
<evidence type="ECO:0000256" key="4">
    <source>
        <dbReference type="ARBA" id="ARBA00022964"/>
    </source>
</evidence>
<keyword evidence="3" id="KW-0479">Metal-binding</keyword>
<accession>A0AAV3RE49</accession>
<evidence type="ECO:0000313" key="6">
    <source>
        <dbReference type="EMBL" id="GAA0172632.1"/>
    </source>
</evidence>
<comment type="cofactor">
    <cofactor evidence="1">
        <name>Fe(2+)</name>
        <dbReference type="ChEBI" id="CHEBI:29033"/>
    </cofactor>
</comment>
<protein>
    <submittedName>
        <fullName evidence="6">Uncharacterized protein</fullName>
    </submittedName>
</protein>
<dbReference type="AlphaFoldDB" id="A0AAV3RE49"/>
<keyword evidence="7" id="KW-1185">Reference proteome</keyword>
<organism evidence="6 7">
    <name type="scientific">Lithospermum erythrorhizon</name>
    <name type="common">Purple gromwell</name>
    <name type="synonym">Lithospermum officinale var. erythrorhizon</name>
    <dbReference type="NCBI Taxonomy" id="34254"/>
    <lineage>
        <taxon>Eukaryota</taxon>
        <taxon>Viridiplantae</taxon>
        <taxon>Streptophyta</taxon>
        <taxon>Embryophyta</taxon>
        <taxon>Tracheophyta</taxon>
        <taxon>Spermatophyta</taxon>
        <taxon>Magnoliopsida</taxon>
        <taxon>eudicotyledons</taxon>
        <taxon>Gunneridae</taxon>
        <taxon>Pentapetalae</taxon>
        <taxon>asterids</taxon>
        <taxon>lamiids</taxon>
        <taxon>Boraginales</taxon>
        <taxon>Boraginaceae</taxon>
        <taxon>Boraginoideae</taxon>
        <taxon>Lithospermeae</taxon>
        <taxon>Lithospermum</taxon>
    </lineage>
</organism>
<evidence type="ECO:0000313" key="7">
    <source>
        <dbReference type="Proteomes" id="UP001454036"/>
    </source>
</evidence>
<evidence type="ECO:0000256" key="2">
    <source>
        <dbReference type="ARBA" id="ARBA00006787"/>
    </source>
</evidence>